<feature type="domain" description="B box-type" evidence="2">
    <location>
        <begin position="29"/>
        <end position="81"/>
    </location>
</feature>
<gene>
    <name evidence="4" type="ORF">DPMN_165815</name>
</gene>
<proteinExistence type="predicted"/>
<evidence type="ECO:0000256" key="1">
    <source>
        <dbReference type="PROSITE-ProRule" id="PRU00024"/>
    </source>
</evidence>
<dbReference type="InterPro" id="IPR000315">
    <property type="entry name" value="Znf_B-box"/>
</dbReference>
<reference evidence="4" key="1">
    <citation type="journal article" date="2019" name="bioRxiv">
        <title>The Genome of the Zebra Mussel, Dreissena polymorpha: A Resource for Invasive Species Research.</title>
        <authorList>
            <person name="McCartney M.A."/>
            <person name="Auch B."/>
            <person name="Kono T."/>
            <person name="Mallez S."/>
            <person name="Zhang Y."/>
            <person name="Obille A."/>
            <person name="Becker A."/>
            <person name="Abrahante J.E."/>
            <person name="Garbe J."/>
            <person name="Badalamenti J.P."/>
            <person name="Herman A."/>
            <person name="Mangelson H."/>
            <person name="Liachko I."/>
            <person name="Sullivan S."/>
            <person name="Sone E.D."/>
            <person name="Koren S."/>
            <person name="Silverstein K.A.T."/>
            <person name="Beckman K.B."/>
            <person name="Gohl D.M."/>
        </authorList>
    </citation>
    <scope>NUCLEOTIDE SEQUENCE</scope>
    <source>
        <strain evidence="4">Duluth1</strain>
        <tissue evidence="4">Whole animal</tissue>
    </source>
</reference>
<dbReference type="PROSITE" id="PS50119">
    <property type="entry name" value="ZF_BBOX"/>
    <property type="match status" value="1"/>
</dbReference>
<protein>
    <recommendedName>
        <fullName evidence="6">B box-type domain-containing protein</fullName>
    </recommendedName>
</protein>
<dbReference type="EMBL" id="JAIWYP010000008">
    <property type="protein sequence ID" value="KAH3787688.1"/>
    <property type="molecule type" value="Genomic_DNA"/>
</dbReference>
<evidence type="ECO:0000313" key="5">
    <source>
        <dbReference type="Proteomes" id="UP000828390"/>
    </source>
</evidence>
<feature type="domain" description="C2H2-type" evidence="3">
    <location>
        <begin position="58"/>
        <end position="85"/>
    </location>
</feature>
<dbReference type="Proteomes" id="UP000828390">
    <property type="component" value="Unassembled WGS sequence"/>
</dbReference>
<keyword evidence="1" id="KW-0862">Zinc</keyword>
<evidence type="ECO:0000313" key="4">
    <source>
        <dbReference type="EMBL" id="KAH3787688.1"/>
    </source>
</evidence>
<dbReference type="AlphaFoldDB" id="A0A9D4EXH7"/>
<accession>A0A9D4EXH7</accession>
<evidence type="ECO:0000259" key="2">
    <source>
        <dbReference type="PROSITE" id="PS50119"/>
    </source>
</evidence>
<dbReference type="PROSITE" id="PS50157">
    <property type="entry name" value="ZINC_FINGER_C2H2_2"/>
    <property type="match status" value="1"/>
</dbReference>
<evidence type="ECO:0008006" key="6">
    <source>
        <dbReference type="Google" id="ProtNLM"/>
    </source>
</evidence>
<organism evidence="4 5">
    <name type="scientific">Dreissena polymorpha</name>
    <name type="common">Zebra mussel</name>
    <name type="synonym">Mytilus polymorpha</name>
    <dbReference type="NCBI Taxonomy" id="45954"/>
    <lineage>
        <taxon>Eukaryota</taxon>
        <taxon>Metazoa</taxon>
        <taxon>Spiralia</taxon>
        <taxon>Lophotrochozoa</taxon>
        <taxon>Mollusca</taxon>
        <taxon>Bivalvia</taxon>
        <taxon>Autobranchia</taxon>
        <taxon>Heteroconchia</taxon>
        <taxon>Euheterodonta</taxon>
        <taxon>Imparidentia</taxon>
        <taxon>Neoheterodontei</taxon>
        <taxon>Myida</taxon>
        <taxon>Dreissenoidea</taxon>
        <taxon>Dreissenidae</taxon>
        <taxon>Dreissena</taxon>
    </lineage>
</organism>
<dbReference type="InterPro" id="IPR013087">
    <property type="entry name" value="Znf_C2H2_type"/>
</dbReference>
<name>A0A9D4EXH7_DREPO</name>
<comment type="caution">
    <text evidence="4">The sequence shown here is derived from an EMBL/GenBank/DDBJ whole genome shotgun (WGS) entry which is preliminary data.</text>
</comment>
<dbReference type="GO" id="GO:0008270">
    <property type="term" value="F:zinc ion binding"/>
    <property type="evidence" value="ECO:0007669"/>
    <property type="project" value="UniProtKB-KW"/>
</dbReference>
<keyword evidence="5" id="KW-1185">Reference proteome</keyword>
<sequence>MDKQSVLEHRKLSESFVVKREEEKDEHGSVKLFCQPCHYVDSTNKNECNGFCIECTEYLCSECIRDHRKNKTTRQHAILHEKEIP</sequence>
<keyword evidence="1" id="KW-0479">Metal-binding</keyword>
<keyword evidence="1" id="KW-0863">Zinc-finger</keyword>
<evidence type="ECO:0000259" key="3">
    <source>
        <dbReference type="PROSITE" id="PS50157"/>
    </source>
</evidence>
<reference evidence="4" key="2">
    <citation type="submission" date="2020-11" db="EMBL/GenBank/DDBJ databases">
        <authorList>
            <person name="McCartney M.A."/>
            <person name="Auch B."/>
            <person name="Kono T."/>
            <person name="Mallez S."/>
            <person name="Becker A."/>
            <person name="Gohl D.M."/>
            <person name="Silverstein K.A.T."/>
            <person name="Koren S."/>
            <person name="Bechman K.B."/>
            <person name="Herman A."/>
            <person name="Abrahante J.E."/>
            <person name="Garbe J."/>
        </authorList>
    </citation>
    <scope>NUCLEOTIDE SEQUENCE</scope>
    <source>
        <strain evidence="4">Duluth1</strain>
        <tissue evidence="4">Whole animal</tissue>
    </source>
</reference>